<keyword evidence="1" id="KW-0732">Signal</keyword>
<evidence type="ECO:0000313" key="3">
    <source>
        <dbReference type="EMBL" id="MDM7860420.1"/>
    </source>
</evidence>
<dbReference type="InterPro" id="IPR016047">
    <property type="entry name" value="M23ase_b-sheet_dom"/>
</dbReference>
<dbReference type="RefSeq" id="WP_289364719.1">
    <property type="nucleotide sequence ID" value="NZ_JAUCBP010000007.1"/>
</dbReference>
<evidence type="ECO:0000259" key="2">
    <source>
        <dbReference type="Pfam" id="PF01551"/>
    </source>
</evidence>
<accession>A0ABT7SW77</accession>
<protein>
    <submittedName>
        <fullName evidence="3">Peptidoglycan DD-metalloendopeptidase family protein</fullName>
    </submittedName>
</protein>
<dbReference type="SUPFAM" id="SSF51261">
    <property type="entry name" value="Duplicated hybrid motif"/>
    <property type="match status" value="1"/>
</dbReference>
<evidence type="ECO:0000256" key="1">
    <source>
        <dbReference type="ARBA" id="ARBA00022729"/>
    </source>
</evidence>
<dbReference type="Proteomes" id="UP001234343">
    <property type="component" value="Unassembled WGS sequence"/>
</dbReference>
<evidence type="ECO:0000313" key="4">
    <source>
        <dbReference type="Proteomes" id="UP001234343"/>
    </source>
</evidence>
<gene>
    <name evidence="3" type="ORF">QTP81_07415</name>
</gene>
<proteinExistence type="predicted"/>
<dbReference type="InterPro" id="IPR050570">
    <property type="entry name" value="Cell_wall_metabolism_enzyme"/>
</dbReference>
<keyword evidence="4" id="KW-1185">Reference proteome</keyword>
<feature type="domain" description="M23ase beta-sheet core" evidence="2">
    <location>
        <begin position="61"/>
        <end position="160"/>
    </location>
</feature>
<name>A0ABT7SW77_9ALTE</name>
<sequence>MIAFESFEFAEVVRLPADYAVLDMSKGPMELPVATEYAIGKYNEHRPDIYNAGQYQGVRDNHIGIDIFAPENTEIRSFYDGVISQRAYNDLPLDYGHTLIVEYDLGATKLYALYGHLSKASYEHNPPGKVVKKGEVFAWMGNPQENGGWPVHLHLQLSYENPDVCDMPGVVSAEDLPQMLAKYPDPQLVLGKLY</sequence>
<dbReference type="Pfam" id="PF01551">
    <property type="entry name" value="Peptidase_M23"/>
    <property type="match status" value="1"/>
</dbReference>
<comment type="caution">
    <text evidence="3">The sequence shown here is derived from an EMBL/GenBank/DDBJ whole genome shotgun (WGS) entry which is preliminary data.</text>
</comment>
<organism evidence="3 4">
    <name type="scientific">Alteromonas arenosi</name>
    <dbReference type="NCBI Taxonomy" id="3055817"/>
    <lineage>
        <taxon>Bacteria</taxon>
        <taxon>Pseudomonadati</taxon>
        <taxon>Pseudomonadota</taxon>
        <taxon>Gammaproteobacteria</taxon>
        <taxon>Alteromonadales</taxon>
        <taxon>Alteromonadaceae</taxon>
        <taxon>Alteromonas/Salinimonas group</taxon>
        <taxon>Alteromonas</taxon>
    </lineage>
</organism>
<dbReference type="EMBL" id="JAUCBP010000007">
    <property type="protein sequence ID" value="MDM7860420.1"/>
    <property type="molecule type" value="Genomic_DNA"/>
</dbReference>
<dbReference type="PANTHER" id="PTHR21666">
    <property type="entry name" value="PEPTIDASE-RELATED"/>
    <property type="match status" value="1"/>
</dbReference>
<reference evidence="3 4" key="1">
    <citation type="submission" date="2023-06" db="EMBL/GenBank/DDBJ databases">
        <title>Alteromonas sp. ASW11-36 isolated from intertidal sand.</title>
        <authorList>
            <person name="Li Y."/>
        </authorList>
    </citation>
    <scope>NUCLEOTIDE SEQUENCE [LARGE SCALE GENOMIC DNA]</scope>
    <source>
        <strain evidence="3 4">ASW11-36</strain>
    </source>
</reference>
<dbReference type="PANTHER" id="PTHR21666:SF289">
    <property type="entry name" value="L-ALA--D-GLU ENDOPEPTIDASE"/>
    <property type="match status" value="1"/>
</dbReference>
<dbReference type="Gene3D" id="2.70.70.10">
    <property type="entry name" value="Glucose Permease (Domain IIA)"/>
    <property type="match status" value="1"/>
</dbReference>
<dbReference type="CDD" id="cd12797">
    <property type="entry name" value="M23_peptidase"/>
    <property type="match status" value="1"/>
</dbReference>
<dbReference type="InterPro" id="IPR011055">
    <property type="entry name" value="Dup_hybrid_motif"/>
</dbReference>